<dbReference type="NCBIfam" id="TIGR03534">
    <property type="entry name" value="RF_mod_PrmC"/>
    <property type="match status" value="1"/>
</dbReference>
<dbReference type="InterPro" id="IPR004556">
    <property type="entry name" value="HemK-like"/>
</dbReference>
<feature type="binding site" evidence="5">
    <location>
        <begin position="121"/>
        <end position="125"/>
    </location>
    <ligand>
        <name>S-adenosyl-L-methionine</name>
        <dbReference type="ChEBI" id="CHEBI:59789"/>
    </ligand>
</feature>
<protein>
    <recommendedName>
        <fullName evidence="5">Release factor glutamine methyltransferase</fullName>
        <shortName evidence="5">RF MTase</shortName>
        <ecNumber evidence="5">2.1.1.297</ecNumber>
    </recommendedName>
    <alternativeName>
        <fullName evidence="5">N5-glutamine methyltransferase PrmC</fullName>
    </alternativeName>
    <alternativeName>
        <fullName evidence="5">Protein-(glutamine-N5) MTase PrmC</fullName>
    </alternativeName>
    <alternativeName>
        <fullName evidence="5">Protein-glutamine N-methyltransferase PrmC</fullName>
    </alternativeName>
</protein>
<dbReference type="GO" id="GO:0102559">
    <property type="term" value="F:peptide chain release factor N(5)-glutamine methyltransferase activity"/>
    <property type="evidence" value="ECO:0007669"/>
    <property type="project" value="UniProtKB-EC"/>
</dbReference>
<dbReference type="GO" id="GO:0032259">
    <property type="term" value="P:methylation"/>
    <property type="evidence" value="ECO:0007669"/>
    <property type="project" value="UniProtKB-KW"/>
</dbReference>
<evidence type="ECO:0000256" key="3">
    <source>
        <dbReference type="ARBA" id="ARBA00022691"/>
    </source>
</evidence>
<dbReference type="InterPro" id="IPR050320">
    <property type="entry name" value="N5-glutamine_MTase"/>
</dbReference>
<evidence type="ECO:0000259" key="6">
    <source>
        <dbReference type="Pfam" id="PF05175"/>
    </source>
</evidence>
<evidence type="ECO:0000256" key="2">
    <source>
        <dbReference type="ARBA" id="ARBA00022679"/>
    </source>
</evidence>
<dbReference type="InterPro" id="IPR002052">
    <property type="entry name" value="DNA_methylase_N6_adenine_CS"/>
</dbReference>
<evidence type="ECO:0000256" key="4">
    <source>
        <dbReference type="ARBA" id="ARBA00048391"/>
    </source>
</evidence>
<feature type="domain" description="Methyltransferase small" evidence="6">
    <location>
        <begin position="104"/>
        <end position="194"/>
    </location>
</feature>
<dbReference type="Pfam" id="PF17827">
    <property type="entry name" value="PrmC_N"/>
    <property type="match status" value="1"/>
</dbReference>
<dbReference type="InterPro" id="IPR029063">
    <property type="entry name" value="SAM-dependent_MTases_sf"/>
</dbReference>
<dbReference type="InterPro" id="IPR007848">
    <property type="entry name" value="Small_mtfrase_dom"/>
</dbReference>
<feature type="domain" description="Release factor glutamine methyltransferase N-terminal" evidence="7">
    <location>
        <begin position="6"/>
        <end position="76"/>
    </location>
</feature>
<dbReference type="Proteomes" id="UP000184275">
    <property type="component" value="Unassembled WGS sequence"/>
</dbReference>
<comment type="function">
    <text evidence="5">Methylates the class 1 translation termination release factors RF1/PrfA and RF2/PrfB on the glutamine residue of the universally conserved GGQ motif.</text>
</comment>
<dbReference type="SUPFAM" id="SSF53335">
    <property type="entry name" value="S-adenosyl-L-methionine-dependent methyltransferases"/>
    <property type="match status" value="1"/>
</dbReference>
<evidence type="ECO:0000313" key="9">
    <source>
        <dbReference type="Proteomes" id="UP000184275"/>
    </source>
</evidence>
<sequence length="284" mass="31995">MNTVLEILNKTTAFFQHKGIPDPRLDAQYILAHGLKMKRMDLYLNFDRPLSTRELDALRPLVARRAKREPLQHIVGSTSFRGHEIRCDRRALIPRPETESLIDILLERLHGKEACEIADIGTGTGAIAIAIAKELAGSQITATDISQEALDLAQENAKSNEAQVQFLQGNLLEALPKGKKFDAIVSNPPYIPDSEKAKLQPEVRDFDPALALFGGTDGLTLVRKILEQSENYLKPDGILLMEIGSEAEEEKILEQESPNYPWLEWKGVEKDFFGRPRFVEWKKL</sequence>
<dbReference type="HAMAP" id="MF_02126">
    <property type="entry name" value="RF_methyltr_PrmC"/>
    <property type="match status" value="1"/>
</dbReference>
<dbReference type="EC" id="2.1.1.297" evidence="5"/>
<dbReference type="AlphaFoldDB" id="A0A1M6UAB4"/>
<dbReference type="Pfam" id="PF05175">
    <property type="entry name" value="MTS"/>
    <property type="match status" value="1"/>
</dbReference>
<evidence type="ECO:0000256" key="5">
    <source>
        <dbReference type="HAMAP-Rule" id="MF_02126"/>
    </source>
</evidence>
<dbReference type="PANTHER" id="PTHR18895:SF74">
    <property type="entry name" value="MTRF1L RELEASE FACTOR GLUTAMINE METHYLTRANSFERASE"/>
    <property type="match status" value="1"/>
</dbReference>
<evidence type="ECO:0000313" key="8">
    <source>
        <dbReference type="EMBL" id="SHK66182.1"/>
    </source>
</evidence>
<evidence type="ECO:0000256" key="1">
    <source>
        <dbReference type="ARBA" id="ARBA00022603"/>
    </source>
</evidence>
<feature type="binding site" evidence="5">
    <location>
        <position position="187"/>
    </location>
    <ligand>
        <name>S-adenosyl-L-methionine</name>
        <dbReference type="ChEBI" id="CHEBI:59789"/>
    </ligand>
</feature>
<comment type="catalytic activity">
    <reaction evidence="4 5">
        <text>L-glutaminyl-[peptide chain release factor] + S-adenosyl-L-methionine = N(5)-methyl-L-glutaminyl-[peptide chain release factor] + S-adenosyl-L-homocysteine + H(+)</text>
        <dbReference type="Rhea" id="RHEA:42896"/>
        <dbReference type="Rhea" id="RHEA-COMP:10271"/>
        <dbReference type="Rhea" id="RHEA-COMP:10272"/>
        <dbReference type="ChEBI" id="CHEBI:15378"/>
        <dbReference type="ChEBI" id="CHEBI:30011"/>
        <dbReference type="ChEBI" id="CHEBI:57856"/>
        <dbReference type="ChEBI" id="CHEBI:59789"/>
        <dbReference type="ChEBI" id="CHEBI:61891"/>
        <dbReference type="EC" id="2.1.1.297"/>
    </reaction>
</comment>
<organism evidence="8 9">
    <name type="scientific">Fibrobacter intestinalis</name>
    <dbReference type="NCBI Taxonomy" id="28122"/>
    <lineage>
        <taxon>Bacteria</taxon>
        <taxon>Pseudomonadati</taxon>
        <taxon>Fibrobacterota</taxon>
        <taxon>Fibrobacteria</taxon>
        <taxon>Fibrobacterales</taxon>
        <taxon>Fibrobacteraceae</taxon>
        <taxon>Fibrobacter</taxon>
    </lineage>
</organism>
<comment type="similarity">
    <text evidence="5">Belongs to the protein N5-glutamine methyltransferase family. PrmC subfamily.</text>
</comment>
<dbReference type="PANTHER" id="PTHR18895">
    <property type="entry name" value="HEMK METHYLTRANSFERASE"/>
    <property type="match status" value="1"/>
</dbReference>
<dbReference type="CDD" id="cd02440">
    <property type="entry name" value="AdoMet_MTases"/>
    <property type="match status" value="1"/>
</dbReference>
<gene>
    <name evidence="5" type="primary">prmC</name>
    <name evidence="8" type="ORF">SAMN05720469_11324</name>
</gene>
<proteinExistence type="inferred from homology"/>
<keyword evidence="3 5" id="KW-0949">S-adenosyl-L-methionine</keyword>
<keyword evidence="9" id="KW-1185">Reference proteome</keyword>
<name>A0A1M6UAB4_9BACT</name>
<dbReference type="InterPro" id="IPR040758">
    <property type="entry name" value="PrmC_N"/>
</dbReference>
<dbReference type="InterPro" id="IPR019874">
    <property type="entry name" value="RF_methyltr_PrmC"/>
</dbReference>
<dbReference type="RefSeq" id="WP_073304100.1">
    <property type="nucleotide sequence ID" value="NZ_FRAW01000013.1"/>
</dbReference>
<dbReference type="PROSITE" id="PS00092">
    <property type="entry name" value="N6_MTASE"/>
    <property type="match status" value="1"/>
</dbReference>
<dbReference type="EMBL" id="FRAW01000013">
    <property type="protein sequence ID" value="SHK66182.1"/>
    <property type="molecule type" value="Genomic_DNA"/>
</dbReference>
<keyword evidence="1 5" id="KW-0489">Methyltransferase</keyword>
<reference evidence="9" key="1">
    <citation type="submission" date="2016-11" db="EMBL/GenBank/DDBJ databases">
        <authorList>
            <person name="Varghese N."/>
            <person name="Submissions S."/>
        </authorList>
    </citation>
    <scope>NUCLEOTIDE SEQUENCE [LARGE SCALE GENOMIC DNA]</scope>
    <source>
        <strain evidence="9">UWOS</strain>
    </source>
</reference>
<dbReference type="Gene3D" id="3.40.50.150">
    <property type="entry name" value="Vaccinia Virus protein VP39"/>
    <property type="match status" value="1"/>
</dbReference>
<accession>A0A1M6UAB4</accession>
<keyword evidence="2 5" id="KW-0808">Transferase</keyword>
<dbReference type="GO" id="GO:0003676">
    <property type="term" value="F:nucleic acid binding"/>
    <property type="evidence" value="ECO:0007669"/>
    <property type="project" value="InterPro"/>
</dbReference>
<feature type="binding site" evidence="5">
    <location>
        <position position="144"/>
    </location>
    <ligand>
        <name>S-adenosyl-L-methionine</name>
        <dbReference type="ChEBI" id="CHEBI:59789"/>
    </ligand>
</feature>
<comment type="caution">
    <text evidence="5">Lacks conserved residue(s) required for the propagation of feature annotation.</text>
</comment>
<feature type="binding site" evidence="5">
    <location>
        <begin position="187"/>
        <end position="190"/>
    </location>
    <ligand>
        <name>substrate</name>
    </ligand>
</feature>
<dbReference type="NCBIfam" id="TIGR00536">
    <property type="entry name" value="hemK_fam"/>
    <property type="match status" value="1"/>
</dbReference>
<evidence type="ECO:0000259" key="7">
    <source>
        <dbReference type="Pfam" id="PF17827"/>
    </source>
</evidence>
<dbReference type="Gene3D" id="1.10.8.10">
    <property type="entry name" value="DNA helicase RuvA subunit, C-terminal domain"/>
    <property type="match status" value="1"/>
</dbReference>